<dbReference type="Pfam" id="PF01582">
    <property type="entry name" value="TIR"/>
    <property type="match status" value="1"/>
</dbReference>
<dbReference type="PANTHER" id="PTHR32009:SF39">
    <property type="entry name" value="TIR DOMAIN-CONTAINING PROTEIN"/>
    <property type="match status" value="1"/>
</dbReference>
<dbReference type="GO" id="GO:0007165">
    <property type="term" value="P:signal transduction"/>
    <property type="evidence" value="ECO:0007669"/>
    <property type="project" value="InterPro"/>
</dbReference>
<accession>A0A822ZQF5</accession>
<gene>
    <name evidence="6" type="ORF">HUJ06_017030</name>
</gene>
<comment type="catalytic activity">
    <reaction evidence="4">
        <text>NAD(+) + H2O = ADP-D-ribose + nicotinamide + H(+)</text>
        <dbReference type="Rhea" id="RHEA:16301"/>
        <dbReference type="ChEBI" id="CHEBI:15377"/>
        <dbReference type="ChEBI" id="CHEBI:15378"/>
        <dbReference type="ChEBI" id="CHEBI:17154"/>
        <dbReference type="ChEBI" id="CHEBI:57540"/>
        <dbReference type="ChEBI" id="CHEBI:57967"/>
        <dbReference type="EC" id="3.2.2.6"/>
    </reaction>
    <physiologicalReaction direction="left-to-right" evidence="4">
        <dbReference type="Rhea" id="RHEA:16302"/>
    </physiologicalReaction>
</comment>
<name>A0A822ZQF5_NELNU</name>
<evidence type="ECO:0000256" key="4">
    <source>
        <dbReference type="ARBA" id="ARBA00047304"/>
    </source>
</evidence>
<evidence type="ECO:0000256" key="1">
    <source>
        <dbReference type="ARBA" id="ARBA00011982"/>
    </source>
</evidence>
<evidence type="ECO:0000256" key="3">
    <source>
        <dbReference type="ARBA" id="ARBA00023027"/>
    </source>
</evidence>
<dbReference type="Gene3D" id="3.40.50.10140">
    <property type="entry name" value="Toll/interleukin-1 receptor homology (TIR) domain"/>
    <property type="match status" value="2"/>
</dbReference>
<dbReference type="EC" id="3.2.2.6" evidence="1"/>
<feature type="domain" description="TIR" evidence="5">
    <location>
        <begin position="37"/>
        <end position="72"/>
    </location>
</feature>
<keyword evidence="3" id="KW-0520">NAD</keyword>
<dbReference type="SUPFAM" id="SSF52200">
    <property type="entry name" value="Toll/Interleukin receptor TIR domain"/>
    <property type="match status" value="1"/>
</dbReference>
<proteinExistence type="predicted"/>
<evidence type="ECO:0000313" key="7">
    <source>
        <dbReference type="Proteomes" id="UP000607653"/>
    </source>
</evidence>
<organism evidence="6 7">
    <name type="scientific">Nelumbo nucifera</name>
    <name type="common">Sacred lotus</name>
    <dbReference type="NCBI Taxonomy" id="4432"/>
    <lineage>
        <taxon>Eukaryota</taxon>
        <taxon>Viridiplantae</taxon>
        <taxon>Streptophyta</taxon>
        <taxon>Embryophyta</taxon>
        <taxon>Tracheophyta</taxon>
        <taxon>Spermatophyta</taxon>
        <taxon>Magnoliopsida</taxon>
        <taxon>Proteales</taxon>
        <taxon>Nelumbonaceae</taxon>
        <taxon>Nelumbo</taxon>
    </lineage>
</organism>
<dbReference type="GO" id="GO:0061809">
    <property type="term" value="F:NAD+ nucleosidase activity, cyclic ADP-ribose generating"/>
    <property type="evidence" value="ECO:0007669"/>
    <property type="project" value="UniProtKB-EC"/>
</dbReference>
<dbReference type="InterPro" id="IPR000157">
    <property type="entry name" value="TIR_dom"/>
</dbReference>
<evidence type="ECO:0000256" key="2">
    <source>
        <dbReference type="ARBA" id="ARBA00022801"/>
    </source>
</evidence>
<reference evidence="6 7" key="1">
    <citation type="journal article" date="2020" name="Mol. Biol. Evol.">
        <title>Distinct Expression and Methylation Patterns for Genes with Different Fates following a Single Whole-Genome Duplication in Flowering Plants.</title>
        <authorList>
            <person name="Shi T."/>
            <person name="Rahmani R.S."/>
            <person name="Gugger P.F."/>
            <person name="Wang M."/>
            <person name="Li H."/>
            <person name="Zhang Y."/>
            <person name="Li Z."/>
            <person name="Wang Q."/>
            <person name="Van de Peer Y."/>
            <person name="Marchal K."/>
            <person name="Chen J."/>
        </authorList>
    </citation>
    <scope>NUCLEOTIDE SEQUENCE [LARGE SCALE GENOMIC DNA]</scope>
    <source>
        <tissue evidence="6">Leaf</tissue>
    </source>
</reference>
<protein>
    <recommendedName>
        <fullName evidence="1">ADP-ribosyl cyclase/cyclic ADP-ribose hydrolase</fullName>
        <ecNumber evidence="1">3.2.2.6</ecNumber>
    </recommendedName>
</protein>
<sequence>MRRTRFMWSGRACLIKTHLLAKDTFHTPSLFTRTRRNYDVFLSFRGGESNSYFIDHLYTTLDERGIRTFRDGPTQDRRKHIFRTAKFNRRGKGIDNCFVECRNTGSRLVLPVFFDVNPSDVRKQSGSYE</sequence>
<dbReference type="Proteomes" id="UP000607653">
    <property type="component" value="Unassembled WGS sequence"/>
</dbReference>
<keyword evidence="7" id="KW-1185">Reference proteome</keyword>
<evidence type="ECO:0000259" key="5">
    <source>
        <dbReference type="Pfam" id="PF01582"/>
    </source>
</evidence>
<evidence type="ECO:0000313" key="6">
    <source>
        <dbReference type="EMBL" id="DAD47093.1"/>
    </source>
</evidence>
<dbReference type="AlphaFoldDB" id="A0A822ZQF5"/>
<dbReference type="InterPro" id="IPR035897">
    <property type="entry name" value="Toll_tir_struct_dom_sf"/>
</dbReference>
<dbReference type="PANTHER" id="PTHR32009">
    <property type="entry name" value="TMV RESISTANCE PROTEIN N-LIKE"/>
    <property type="match status" value="1"/>
</dbReference>
<dbReference type="EMBL" id="DUZY01000008">
    <property type="protein sequence ID" value="DAD47093.1"/>
    <property type="molecule type" value="Genomic_DNA"/>
</dbReference>
<keyword evidence="2" id="KW-0378">Hydrolase</keyword>
<comment type="caution">
    <text evidence="6">The sequence shown here is derived from an EMBL/GenBank/DDBJ whole genome shotgun (WGS) entry which is preliminary data.</text>
</comment>